<proteinExistence type="predicted"/>
<comment type="caution">
    <text evidence="2">The sequence shown here is derived from an EMBL/GenBank/DDBJ whole genome shotgun (WGS) entry which is preliminary data.</text>
</comment>
<gene>
    <name evidence="2" type="ORF">AJ79_00372</name>
</gene>
<organism evidence="2 3">
    <name type="scientific">Helicocarpus griseus UAMH5409</name>
    <dbReference type="NCBI Taxonomy" id="1447875"/>
    <lineage>
        <taxon>Eukaryota</taxon>
        <taxon>Fungi</taxon>
        <taxon>Dikarya</taxon>
        <taxon>Ascomycota</taxon>
        <taxon>Pezizomycotina</taxon>
        <taxon>Eurotiomycetes</taxon>
        <taxon>Eurotiomycetidae</taxon>
        <taxon>Onygenales</taxon>
        <taxon>Ajellomycetaceae</taxon>
        <taxon>Helicocarpus</taxon>
    </lineage>
</organism>
<dbReference type="Proteomes" id="UP000223968">
    <property type="component" value="Unassembled WGS sequence"/>
</dbReference>
<dbReference type="EMBL" id="PDNB01000003">
    <property type="protein sequence ID" value="PGH18593.1"/>
    <property type="molecule type" value="Genomic_DNA"/>
</dbReference>
<protein>
    <submittedName>
        <fullName evidence="2">Uncharacterized protein</fullName>
    </submittedName>
</protein>
<dbReference type="STRING" id="1447875.A0A2B7YC35"/>
<reference evidence="2 3" key="1">
    <citation type="submission" date="2017-10" db="EMBL/GenBank/DDBJ databases">
        <title>Comparative genomics in systemic dimorphic fungi from Ajellomycetaceae.</title>
        <authorList>
            <person name="Munoz J.F."/>
            <person name="Mcewen J.G."/>
            <person name="Clay O.K."/>
            <person name="Cuomo C.A."/>
        </authorList>
    </citation>
    <scope>NUCLEOTIDE SEQUENCE [LARGE SCALE GENOMIC DNA]</scope>
    <source>
        <strain evidence="2 3">UAMH5409</strain>
    </source>
</reference>
<evidence type="ECO:0000256" key="1">
    <source>
        <dbReference type="SAM" id="MobiDB-lite"/>
    </source>
</evidence>
<dbReference type="AlphaFoldDB" id="A0A2B7YC35"/>
<evidence type="ECO:0000313" key="3">
    <source>
        <dbReference type="Proteomes" id="UP000223968"/>
    </source>
</evidence>
<name>A0A2B7YC35_9EURO</name>
<keyword evidence="3" id="KW-1185">Reference proteome</keyword>
<sequence length="490" mass="55378">MASSNESKIAITAKACLDQLLDSLNTLEVGENEILWNKLLDQTGRLQIWISNIGVFADTRASLDYRLWELPDLRDLIVQLLESIQLCLETFANNFHTKGNVELLGQSEHQCSSEGGQLVDKSGLDEDSDINVNSFNLDDDSDSDTDSDPHELMASVEGSIDCLHLLSNSICKASSRGHNKRAKDFPLVSPDDVDKSMDLTQSWMDLYAGTIKREFPGLEERLRTRLARSIVLRRRRIMYMQSRQQRWAPQQKSYTPRVHEIEPEPQENATAETANPLTVPDIKISPARKSGPTTTTPSQATATTLHPQLLEWPKPLSTAFSASSSRVNKHESDFIPPQPSAAKKDKDFVCPYCCIIIPSIDGLDKRKWLTDWTTHMRFEHCMKWHCVANIHKPLMFSSESEYIRHVREDHPGAIRDEDLKFIAKRSAEPMKDIFDRSCPFCGDSPSDPVAHIGDHLRFLALYTLPLFDDDEVNSNQASLLNNDTDSVNRS</sequence>
<accession>A0A2B7YC35</accession>
<feature type="region of interest" description="Disordered" evidence="1">
    <location>
        <begin position="264"/>
        <end position="304"/>
    </location>
</feature>
<feature type="compositionally biased region" description="Low complexity" evidence="1">
    <location>
        <begin position="292"/>
        <end position="304"/>
    </location>
</feature>
<dbReference type="PANTHER" id="PTHR35391">
    <property type="entry name" value="C2H2-TYPE DOMAIN-CONTAINING PROTEIN-RELATED"/>
    <property type="match status" value="1"/>
</dbReference>
<evidence type="ECO:0000313" key="2">
    <source>
        <dbReference type="EMBL" id="PGH18593.1"/>
    </source>
</evidence>
<feature type="compositionally biased region" description="Polar residues" evidence="1">
    <location>
        <begin position="267"/>
        <end position="276"/>
    </location>
</feature>
<dbReference type="OrthoDB" id="20872at2759"/>
<dbReference type="PANTHER" id="PTHR35391:SF7">
    <property type="entry name" value="C2H2-TYPE DOMAIN-CONTAINING PROTEIN"/>
    <property type="match status" value="1"/>
</dbReference>